<comment type="caution">
    <text evidence="1">The sequence shown here is derived from an EMBL/GenBank/DDBJ whole genome shotgun (WGS) entry which is preliminary data.</text>
</comment>
<reference evidence="1" key="2">
    <citation type="submission" date="2020-10" db="EMBL/GenBank/DDBJ databases">
        <authorList>
            <person name="Cooper E.A."/>
            <person name="Brenton Z.W."/>
            <person name="Flinn B.S."/>
            <person name="Jenkins J."/>
            <person name="Shu S."/>
            <person name="Flowers D."/>
            <person name="Luo F."/>
            <person name="Wang Y."/>
            <person name="Xia P."/>
            <person name="Barry K."/>
            <person name="Daum C."/>
            <person name="Lipzen A."/>
            <person name="Yoshinaga Y."/>
            <person name="Schmutz J."/>
            <person name="Saski C."/>
            <person name="Vermerris W."/>
            <person name="Kresovich S."/>
        </authorList>
    </citation>
    <scope>NUCLEOTIDE SEQUENCE</scope>
</reference>
<sequence length="33" mass="3909">MSIIREHNDKGRVHGRGRDERLIFAQMPCLMKL</sequence>
<evidence type="ECO:0000313" key="1">
    <source>
        <dbReference type="EMBL" id="KAG0523281.1"/>
    </source>
</evidence>
<accession>A0A921QMQ0</accession>
<evidence type="ECO:0000313" key="2">
    <source>
        <dbReference type="Proteomes" id="UP000807115"/>
    </source>
</evidence>
<name>A0A921QMQ0_SORBI</name>
<dbReference type="Proteomes" id="UP000807115">
    <property type="component" value="Chromosome 7"/>
</dbReference>
<protein>
    <submittedName>
        <fullName evidence="1">Uncharacterized protein</fullName>
    </submittedName>
</protein>
<dbReference type="AlphaFoldDB" id="A0A921QMQ0"/>
<proteinExistence type="predicted"/>
<organism evidence="1 2">
    <name type="scientific">Sorghum bicolor</name>
    <name type="common">Sorghum</name>
    <name type="synonym">Sorghum vulgare</name>
    <dbReference type="NCBI Taxonomy" id="4558"/>
    <lineage>
        <taxon>Eukaryota</taxon>
        <taxon>Viridiplantae</taxon>
        <taxon>Streptophyta</taxon>
        <taxon>Embryophyta</taxon>
        <taxon>Tracheophyta</taxon>
        <taxon>Spermatophyta</taxon>
        <taxon>Magnoliopsida</taxon>
        <taxon>Liliopsida</taxon>
        <taxon>Poales</taxon>
        <taxon>Poaceae</taxon>
        <taxon>PACMAD clade</taxon>
        <taxon>Panicoideae</taxon>
        <taxon>Andropogonodae</taxon>
        <taxon>Andropogoneae</taxon>
        <taxon>Sorghinae</taxon>
        <taxon>Sorghum</taxon>
    </lineage>
</organism>
<dbReference type="EMBL" id="CM027686">
    <property type="protein sequence ID" value="KAG0523281.1"/>
    <property type="molecule type" value="Genomic_DNA"/>
</dbReference>
<reference evidence="1" key="1">
    <citation type="journal article" date="2019" name="BMC Genomics">
        <title>A new reference genome for Sorghum bicolor reveals high levels of sequence similarity between sweet and grain genotypes: implications for the genetics of sugar metabolism.</title>
        <authorList>
            <person name="Cooper E.A."/>
            <person name="Brenton Z.W."/>
            <person name="Flinn B.S."/>
            <person name="Jenkins J."/>
            <person name="Shu S."/>
            <person name="Flowers D."/>
            <person name="Luo F."/>
            <person name="Wang Y."/>
            <person name="Xia P."/>
            <person name="Barry K."/>
            <person name="Daum C."/>
            <person name="Lipzen A."/>
            <person name="Yoshinaga Y."/>
            <person name="Schmutz J."/>
            <person name="Saski C."/>
            <person name="Vermerris W."/>
            <person name="Kresovich S."/>
        </authorList>
    </citation>
    <scope>NUCLEOTIDE SEQUENCE</scope>
</reference>
<gene>
    <name evidence="1" type="ORF">BDA96_07G110000</name>
</gene>